<evidence type="ECO:0000313" key="2">
    <source>
        <dbReference type="EMBL" id="RZD18321.1"/>
    </source>
</evidence>
<sequence length="297" mass="34020">MIHYKSNHIIISRTNLLAFLIMKNKKKENRGMGQNWNAEDYAMNSKGQLKWGEELIEKLFLEGNEAILDIGCGDGKISAKLSKLVKEGEVFAIDASENMIRFASGQFPKKLFPNLTFLKMNAIEINKLNSLKKFDIAFSNACLHWVKNHAAVIKGVRAILKNGGRILFQMGGRGDVGEVLSSIKVVRAMPAYRKYFENFAAPYYFYGAEDYEIWLDKNDFLPVRVELISKDMRHDGDESFKGWLRTAWFPYTDYLPKALRDAFLAEVIEVYKINHPADEFGNIHVKMIRLEVEAHAV</sequence>
<dbReference type="CDD" id="cd02440">
    <property type="entry name" value="AdoMet_MTases"/>
    <property type="match status" value="1"/>
</dbReference>
<organism evidence="2 3">
    <name type="scientific">Candidatus Acididesulfobacter diazotrophicus</name>
    <dbReference type="NCBI Taxonomy" id="2597226"/>
    <lineage>
        <taxon>Bacteria</taxon>
        <taxon>Deltaproteobacteria</taxon>
        <taxon>Candidatus Acidulodesulfobacterales</taxon>
        <taxon>Candidatus Acididesulfobacter</taxon>
    </lineage>
</organism>
<name>A0A519BM08_9DELT</name>
<dbReference type="PANTHER" id="PTHR43861:SF1">
    <property type="entry name" value="TRANS-ACONITATE 2-METHYLTRANSFERASE"/>
    <property type="match status" value="1"/>
</dbReference>
<dbReference type="GO" id="GO:0008168">
    <property type="term" value="F:methyltransferase activity"/>
    <property type="evidence" value="ECO:0007669"/>
    <property type="project" value="UniProtKB-KW"/>
</dbReference>
<dbReference type="InterPro" id="IPR025714">
    <property type="entry name" value="Methyltranfer_dom"/>
</dbReference>
<dbReference type="Proteomes" id="UP000319296">
    <property type="component" value="Unassembled WGS sequence"/>
</dbReference>
<dbReference type="Pfam" id="PF13847">
    <property type="entry name" value="Methyltransf_31"/>
    <property type="match status" value="1"/>
</dbReference>
<dbReference type="AlphaFoldDB" id="A0A519BM08"/>
<gene>
    <name evidence="2" type="ORF">EVG15_06895</name>
</gene>
<dbReference type="Gene3D" id="3.40.50.150">
    <property type="entry name" value="Vaccinia Virus protein VP39"/>
    <property type="match status" value="1"/>
</dbReference>
<dbReference type="GO" id="GO:0032259">
    <property type="term" value="P:methylation"/>
    <property type="evidence" value="ECO:0007669"/>
    <property type="project" value="UniProtKB-KW"/>
</dbReference>
<evidence type="ECO:0000259" key="1">
    <source>
        <dbReference type="Pfam" id="PF13847"/>
    </source>
</evidence>
<proteinExistence type="predicted"/>
<protein>
    <submittedName>
        <fullName evidence="2">Class I SAM-dependent methyltransferase</fullName>
    </submittedName>
</protein>
<dbReference type="InterPro" id="IPR029063">
    <property type="entry name" value="SAM-dependent_MTases_sf"/>
</dbReference>
<accession>A0A519BM08</accession>
<keyword evidence="2" id="KW-0808">Transferase</keyword>
<evidence type="ECO:0000313" key="3">
    <source>
        <dbReference type="Proteomes" id="UP000319296"/>
    </source>
</evidence>
<feature type="domain" description="Methyltransferase" evidence="1">
    <location>
        <begin position="63"/>
        <end position="169"/>
    </location>
</feature>
<dbReference type="SUPFAM" id="SSF53335">
    <property type="entry name" value="S-adenosyl-L-methionine-dependent methyltransferases"/>
    <property type="match status" value="1"/>
</dbReference>
<dbReference type="PANTHER" id="PTHR43861">
    <property type="entry name" value="TRANS-ACONITATE 2-METHYLTRANSFERASE-RELATED"/>
    <property type="match status" value="1"/>
</dbReference>
<dbReference type="EMBL" id="SGBB01000011">
    <property type="protein sequence ID" value="RZD18321.1"/>
    <property type="molecule type" value="Genomic_DNA"/>
</dbReference>
<comment type="caution">
    <text evidence="2">The sequence shown here is derived from an EMBL/GenBank/DDBJ whole genome shotgun (WGS) entry which is preliminary data.</text>
</comment>
<reference evidence="2 3" key="1">
    <citation type="journal article" date="2019" name="ISME J.">
        <title>Insights into ecological role of a new deltaproteobacterial order Candidatus Acidulodesulfobacterales by metagenomics and metatranscriptomics.</title>
        <authorList>
            <person name="Tan S."/>
            <person name="Liu J."/>
            <person name="Fang Y."/>
            <person name="Hedlund B.P."/>
            <person name="Lian Z.H."/>
            <person name="Huang L.Y."/>
            <person name="Li J.T."/>
            <person name="Huang L.N."/>
            <person name="Li W.J."/>
            <person name="Jiang H.C."/>
            <person name="Dong H.L."/>
            <person name="Shu W.S."/>
        </authorList>
    </citation>
    <scope>NUCLEOTIDE SEQUENCE [LARGE SCALE GENOMIC DNA]</scope>
    <source>
        <strain evidence="2">AP1</strain>
    </source>
</reference>
<keyword evidence="2" id="KW-0489">Methyltransferase</keyword>